<evidence type="ECO:0008006" key="3">
    <source>
        <dbReference type="Google" id="ProtNLM"/>
    </source>
</evidence>
<dbReference type="SUPFAM" id="SSF143081">
    <property type="entry name" value="BB1717-like"/>
    <property type="match status" value="1"/>
</dbReference>
<dbReference type="Proteomes" id="UP000029721">
    <property type="component" value="Unassembled WGS sequence"/>
</dbReference>
<accession>A0ABR4WV55</accession>
<organism evidence="1 2">
    <name type="scientific">Halomonas salina</name>
    <dbReference type="NCBI Taxonomy" id="42565"/>
    <lineage>
        <taxon>Bacteria</taxon>
        <taxon>Pseudomonadati</taxon>
        <taxon>Pseudomonadota</taxon>
        <taxon>Gammaproteobacteria</taxon>
        <taxon>Oceanospirillales</taxon>
        <taxon>Halomonadaceae</taxon>
        <taxon>Halomonas</taxon>
    </lineage>
</organism>
<sequence length="83" mass="9449">MGVVSLTSERPDFKPCCAILTEPARGVAKAIHYRMPLVLDAENLAPWLGSYLTDRETLHHVIHHLPAAWITHWLVNTWVNRPN</sequence>
<evidence type="ECO:0000313" key="1">
    <source>
        <dbReference type="EMBL" id="KGE78585.1"/>
    </source>
</evidence>
<dbReference type="InterPro" id="IPR036590">
    <property type="entry name" value="SRAP-like"/>
</dbReference>
<dbReference type="InterPro" id="IPR003738">
    <property type="entry name" value="SRAP"/>
</dbReference>
<dbReference type="Gene3D" id="3.90.1680.10">
    <property type="entry name" value="SOS response associated peptidase-like"/>
    <property type="match status" value="1"/>
</dbReference>
<reference evidence="1 2" key="1">
    <citation type="submission" date="2014-06" db="EMBL/GenBank/DDBJ databases">
        <title>Draft genome sequence of an extremely salt tolerant bacteria Halomonas salina/CIFRI 1.</title>
        <authorList>
            <person name="Behera B.D."/>
            <person name="Meena D.K."/>
            <person name="Das P."/>
            <person name="Maharana J."/>
            <person name="Paria P."/>
            <person name="Sharma A.P."/>
            <person name="Shamsudheen K.V."/>
            <person name="Rijit J."/>
            <person name="Dixit V."/>
            <person name="Verma A."/>
            <person name="Scaria V."/>
            <person name="Sivasubbu S."/>
        </authorList>
    </citation>
    <scope>NUCLEOTIDE SEQUENCE [LARGE SCALE GENOMIC DNA]</scope>
    <source>
        <strain evidence="1 2">CIFRI 1</strain>
    </source>
</reference>
<comment type="caution">
    <text evidence="1">The sequence shown here is derived from an EMBL/GenBank/DDBJ whole genome shotgun (WGS) entry which is preliminary data.</text>
</comment>
<proteinExistence type="predicted"/>
<evidence type="ECO:0000313" key="2">
    <source>
        <dbReference type="Proteomes" id="UP000029721"/>
    </source>
</evidence>
<name>A0ABR4WV55_9GAMM</name>
<dbReference type="EMBL" id="JOKD01000014">
    <property type="protein sequence ID" value="KGE78585.1"/>
    <property type="molecule type" value="Genomic_DNA"/>
</dbReference>
<dbReference type="Pfam" id="PF02586">
    <property type="entry name" value="SRAP"/>
    <property type="match status" value="1"/>
</dbReference>
<keyword evidence="2" id="KW-1185">Reference proteome</keyword>
<protein>
    <recommendedName>
        <fullName evidence="3">Abasic site processing protein</fullName>
    </recommendedName>
</protein>
<gene>
    <name evidence="1" type="ORF">FP66_02325</name>
</gene>